<gene>
    <name evidence="1" type="ORF">CVM73_38375</name>
</gene>
<name>A0A2M8QWW9_9BRAD</name>
<comment type="caution">
    <text evidence="1">The sequence shown here is derived from an EMBL/GenBank/DDBJ whole genome shotgun (WGS) entry which is preliminary data.</text>
</comment>
<reference evidence="1 2" key="1">
    <citation type="submission" date="2017-11" db="EMBL/GenBank/DDBJ databases">
        <title>Bradyrhizobium forestalis sp. nov., an efficient nitrogen-fixing bacterium isolated from nodules of forest legume species in the Amazon.</title>
        <authorList>
            <person name="Costa E.M."/>
            <person name="Guimaraes A."/>
            <person name="Carvalho T.S."/>
            <person name="Rodrigues T.L."/>
            <person name="Ribeiro P.R.A."/>
            <person name="Lebbe L."/>
            <person name="Willems A."/>
            <person name="Moreira F.M.S."/>
        </authorList>
    </citation>
    <scope>NUCLEOTIDE SEQUENCE [LARGE SCALE GENOMIC DNA]</scope>
    <source>
        <strain evidence="1 2">INPA54B</strain>
    </source>
</reference>
<evidence type="ECO:0000313" key="2">
    <source>
        <dbReference type="Proteomes" id="UP000231194"/>
    </source>
</evidence>
<dbReference type="EMBL" id="PGVG01000083">
    <property type="protein sequence ID" value="PJG50065.1"/>
    <property type="molecule type" value="Genomic_DNA"/>
</dbReference>
<accession>A0A2M8QWW9</accession>
<proteinExistence type="predicted"/>
<organism evidence="1 2">
    <name type="scientific">Bradyrhizobium forestalis</name>
    <dbReference type="NCBI Taxonomy" id="1419263"/>
    <lineage>
        <taxon>Bacteria</taxon>
        <taxon>Pseudomonadati</taxon>
        <taxon>Pseudomonadota</taxon>
        <taxon>Alphaproteobacteria</taxon>
        <taxon>Hyphomicrobiales</taxon>
        <taxon>Nitrobacteraceae</taxon>
        <taxon>Bradyrhizobium</taxon>
    </lineage>
</organism>
<keyword evidence="2" id="KW-1185">Reference proteome</keyword>
<dbReference type="AlphaFoldDB" id="A0A2M8QWW9"/>
<dbReference type="Proteomes" id="UP000231194">
    <property type="component" value="Unassembled WGS sequence"/>
</dbReference>
<evidence type="ECO:0000313" key="1">
    <source>
        <dbReference type="EMBL" id="PJG50065.1"/>
    </source>
</evidence>
<protein>
    <submittedName>
        <fullName evidence="1">Uncharacterized protein</fullName>
    </submittedName>
</protein>
<sequence>MITIAGALRTWDVVLLTRRGIVIAGSECLRTILRQKRRASGAVAHIRRDVTRRSQLRAEAALERGHA</sequence>